<dbReference type="Proteomes" id="UP001575105">
    <property type="component" value="Unassembled WGS sequence"/>
</dbReference>
<protein>
    <submittedName>
        <fullName evidence="2">PEP-CTERM sorting domain-containing protein</fullName>
    </submittedName>
</protein>
<name>A0ABV4UA40_9BACT</name>
<dbReference type="Pfam" id="PF07589">
    <property type="entry name" value="PEP-CTERM"/>
    <property type="match status" value="1"/>
</dbReference>
<accession>A0ABV4UA40</accession>
<keyword evidence="3" id="KW-1185">Reference proteome</keyword>
<dbReference type="EMBL" id="JBGUBD010000021">
    <property type="protein sequence ID" value="MFA9480426.1"/>
    <property type="molecule type" value="Genomic_DNA"/>
</dbReference>
<dbReference type="RefSeq" id="WP_425347347.1">
    <property type="nucleotide sequence ID" value="NZ_JBGUBD010000021.1"/>
</dbReference>
<feature type="domain" description="Ice-binding protein C-terminal" evidence="1">
    <location>
        <begin position="182"/>
        <end position="204"/>
    </location>
</feature>
<evidence type="ECO:0000259" key="1">
    <source>
        <dbReference type="Pfam" id="PF07589"/>
    </source>
</evidence>
<sequence length="208" mass="21551">MSQKVKTGVSVNRHLLAYSAAAGLGAFAVGQAADAAIIFTDIDDVTIGQGEGPIYINLNGDDRNEFAISAFNSSIRVNPYNLGQQDSKVLTSDGDYYVFAFQAGESIGPGASFASGANLAALNAYNFVGTGGYVGVQWDIGEGDVRFGWLEVDITGEGAGLTVTLKSFAYEETPNTAIEAGAIPEPGSLALLAAGAGALAFRRRRQVA</sequence>
<dbReference type="NCBIfam" id="TIGR02595">
    <property type="entry name" value="PEP_CTERM"/>
    <property type="match status" value="1"/>
</dbReference>
<dbReference type="InterPro" id="IPR013424">
    <property type="entry name" value="Ice-binding_C"/>
</dbReference>
<evidence type="ECO:0000313" key="3">
    <source>
        <dbReference type="Proteomes" id="UP001575105"/>
    </source>
</evidence>
<organism evidence="2 3">
    <name type="scientific">Natronomicrosphaera hydrolytica</name>
    <dbReference type="NCBI Taxonomy" id="3242702"/>
    <lineage>
        <taxon>Bacteria</taxon>
        <taxon>Pseudomonadati</taxon>
        <taxon>Planctomycetota</taxon>
        <taxon>Phycisphaerae</taxon>
        <taxon>Phycisphaerales</taxon>
        <taxon>Phycisphaeraceae</taxon>
        <taxon>Natronomicrosphaera</taxon>
    </lineage>
</organism>
<gene>
    <name evidence="2" type="ORF">ACERK3_19330</name>
</gene>
<comment type="caution">
    <text evidence="2">The sequence shown here is derived from an EMBL/GenBank/DDBJ whole genome shotgun (WGS) entry which is preliminary data.</text>
</comment>
<reference evidence="2 3" key="1">
    <citation type="submission" date="2024-08" db="EMBL/GenBank/DDBJ databases">
        <title>Whole-genome sequencing of halo(alkali)philic microorganisms from hypersaline lakes.</title>
        <authorList>
            <person name="Sorokin D.Y."/>
            <person name="Merkel A.Y."/>
            <person name="Messina E."/>
            <person name="Yakimov M."/>
        </authorList>
    </citation>
    <scope>NUCLEOTIDE SEQUENCE [LARGE SCALE GENOMIC DNA]</scope>
    <source>
        <strain evidence="2 3">AB-hyl4</strain>
    </source>
</reference>
<evidence type="ECO:0000313" key="2">
    <source>
        <dbReference type="EMBL" id="MFA9480426.1"/>
    </source>
</evidence>
<proteinExistence type="predicted"/>